<organism evidence="10 11">
    <name type="scientific">Candidatus Abawacabacteria bacterium RBG_16_42_10</name>
    <dbReference type="NCBI Taxonomy" id="1817814"/>
    <lineage>
        <taxon>Bacteria</taxon>
        <taxon>Candidatus Abawacaibacteriota</taxon>
    </lineage>
</organism>
<dbReference type="PROSITE" id="PS00107">
    <property type="entry name" value="PROTEIN_KINASE_ATP"/>
    <property type="match status" value="1"/>
</dbReference>
<reference evidence="10 11" key="1">
    <citation type="journal article" date="2016" name="Nat. Commun.">
        <title>Thousands of microbial genomes shed light on interconnected biogeochemical processes in an aquifer system.</title>
        <authorList>
            <person name="Anantharaman K."/>
            <person name="Brown C.T."/>
            <person name="Hug L.A."/>
            <person name="Sharon I."/>
            <person name="Castelle C.J."/>
            <person name="Probst A.J."/>
            <person name="Thomas B.C."/>
            <person name="Singh A."/>
            <person name="Wilkins M.J."/>
            <person name="Karaoz U."/>
            <person name="Brodie E.L."/>
            <person name="Williams K.H."/>
            <person name="Hubbard S.S."/>
            <person name="Banfield J.F."/>
        </authorList>
    </citation>
    <scope>NUCLEOTIDE SEQUENCE [LARGE SCALE GENOMIC DNA]</scope>
</reference>
<dbReference type="PANTHER" id="PTHR43671:SF13">
    <property type="entry name" value="SERINE_THREONINE-PROTEIN KINASE NEK2"/>
    <property type="match status" value="1"/>
</dbReference>
<dbReference type="InterPro" id="IPR008271">
    <property type="entry name" value="Ser/Thr_kinase_AS"/>
</dbReference>
<evidence type="ECO:0000256" key="3">
    <source>
        <dbReference type="ARBA" id="ARBA00022679"/>
    </source>
</evidence>
<dbReference type="GO" id="GO:0004674">
    <property type="term" value="F:protein serine/threonine kinase activity"/>
    <property type="evidence" value="ECO:0007669"/>
    <property type="project" value="UniProtKB-EC"/>
</dbReference>
<evidence type="ECO:0000313" key="11">
    <source>
        <dbReference type="Proteomes" id="UP000177614"/>
    </source>
</evidence>
<dbReference type="EMBL" id="MEWR01000018">
    <property type="protein sequence ID" value="OGC81811.1"/>
    <property type="molecule type" value="Genomic_DNA"/>
</dbReference>
<comment type="similarity">
    <text evidence="1">Belongs to the protein kinase superfamily. NEK Ser/Thr protein kinase family. NIMA subfamily.</text>
</comment>
<dbReference type="AlphaFoldDB" id="A0A1F4XJC5"/>
<feature type="region of interest" description="Disordered" evidence="8">
    <location>
        <begin position="1"/>
        <end position="24"/>
    </location>
</feature>
<evidence type="ECO:0000259" key="9">
    <source>
        <dbReference type="PROSITE" id="PS50011"/>
    </source>
</evidence>
<keyword evidence="4 7" id="KW-0547">Nucleotide-binding</keyword>
<feature type="binding site" evidence="7">
    <location>
        <position position="167"/>
    </location>
    <ligand>
        <name>ATP</name>
        <dbReference type="ChEBI" id="CHEBI:30616"/>
    </ligand>
</feature>
<feature type="domain" description="Protein kinase" evidence="9">
    <location>
        <begin position="134"/>
        <end position="465"/>
    </location>
</feature>
<keyword evidence="3" id="KW-0808">Transferase</keyword>
<evidence type="ECO:0000313" key="10">
    <source>
        <dbReference type="EMBL" id="OGC81811.1"/>
    </source>
</evidence>
<dbReference type="PROSITE" id="PS00108">
    <property type="entry name" value="PROTEIN_KINASE_ST"/>
    <property type="match status" value="1"/>
</dbReference>
<name>A0A1F4XJC5_9BACT</name>
<protein>
    <recommendedName>
        <fullName evidence="2">non-specific serine/threonine protein kinase</fullName>
        <ecNumber evidence="2">2.7.11.1</ecNumber>
    </recommendedName>
</protein>
<gene>
    <name evidence="10" type="ORF">A2V81_01750</name>
</gene>
<evidence type="ECO:0000256" key="2">
    <source>
        <dbReference type="ARBA" id="ARBA00012513"/>
    </source>
</evidence>
<dbReference type="Pfam" id="PF00069">
    <property type="entry name" value="Pkinase"/>
    <property type="match status" value="1"/>
</dbReference>
<evidence type="ECO:0000256" key="8">
    <source>
        <dbReference type="SAM" id="MobiDB-lite"/>
    </source>
</evidence>
<dbReference type="SUPFAM" id="SSF56112">
    <property type="entry name" value="Protein kinase-like (PK-like)"/>
    <property type="match status" value="1"/>
</dbReference>
<evidence type="ECO:0000256" key="1">
    <source>
        <dbReference type="ARBA" id="ARBA00010886"/>
    </source>
</evidence>
<keyword evidence="6 7" id="KW-0067">ATP-binding</keyword>
<evidence type="ECO:0000256" key="7">
    <source>
        <dbReference type="PROSITE-ProRule" id="PRU10141"/>
    </source>
</evidence>
<keyword evidence="5" id="KW-0418">Kinase</keyword>
<dbReference type="STRING" id="1817814.A2V81_01750"/>
<dbReference type="Proteomes" id="UP000177614">
    <property type="component" value="Unassembled WGS sequence"/>
</dbReference>
<proteinExistence type="inferred from homology"/>
<dbReference type="InterPro" id="IPR050660">
    <property type="entry name" value="NEK_Ser/Thr_kinase"/>
</dbReference>
<comment type="caution">
    <text evidence="10">The sequence shown here is derived from an EMBL/GenBank/DDBJ whole genome shotgun (WGS) entry which is preliminary data.</text>
</comment>
<evidence type="ECO:0000256" key="5">
    <source>
        <dbReference type="ARBA" id="ARBA00022777"/>
    </source>
</evidence>
<evidence type="ECO:0000256" key="4">
    <source>
        <dbReference type="ARBA" id="ARBA00022741"/>
    </source>
</evidence>
<dbReference type="PANTHER" id="PTHR43671">
    <property type="entry name" value="SERINE/THREONINE-PROTEIN KINASE NEK"/>
    <property type="match status" value="1"/>
</dbReference>
<dbReference type="Gene3D" id="1.10.510.10">
    <property type="entry name" value="Transferase(Phosphotransferase) domain 1"/>
    <property type="match status" value="1"/>
</dbReference>
<dbReference type="InterPro" id="IPR000719">
    <property type="entry name" value="Prot_kinase_dom"/>
</dbReference>
<dbReference type="PROSITE" id="PS50011">
    <property type="entry name" value="PROTEIN_KINASE_DOM"/>
    <property type="match status" value="1"/>
</dbReference>
<evidence type="ECO:0000256" key="6">
    <source>
        <dbReference type="ARBA" id="ARBA00022840"/>
    </source>
</evidence>
<dbReference type="InterPro" id="IPR011009">
    <property type="entry name" value="Kinase-like_dom_sf"/>
</dbReference>
<dbReference type="EC" id="2.7.11.1" evidence="2"/>
<accession>A0A1F4XJC5</accession>
<sequence>MNIESSRDQGLEPTKKGLSPRERLDRKLAERRAATDIQAIVAPLTQEQVEKSIALQQEREKKEKYAKLIDLLNRKTRGEKISTFEIGKLRLSLNLSQELLEKNLDRINSDPKFRDALVVAPEHMEDDSGKAVRTFVGDKLGEGGMGSIHLAHMVTSGSTALVDVVMKKPHTGEMSEVMQRLYAREVDIAKLISSLDSTQPGGENVIKTAFVSKEKTIIELVRQGPFLEQVPRPKKMMPTICYELIKDSDGKSRDLEKALEEVPNGRVIDGLAEAMKGLEYLHRNGLLHGDLKMANIMLSGDGKHKIIDTGAVITVDEIRTGKVTFADSLLGGVSSRWAQRLIEEGPNKGQLEGMPTTPYYNSHEVLEKLVQEGKPLDASEKRAMGVILRETLSQMGFFDMTDYPPGIEEDPYGMLKVQVKQTEDKSNAEMQKKYTDKGLSYPPAHVLQAYQTAVKLIYAPEHPYEFTGNDPKNGRDPNFISLAEASTVLKQIASQF</sequence>
<dbReference type="SMART" id="SM00220">
    <property type="entry name" value="S_TKc"/>
    <property type="match status" value="1"/>
</dbReference>
<dbReference type="GO" id="GO:0005524">
    <property type="term" value="F:ATP binding"/>
    <property type="evidence" value="ECO:0007669"/>
    <property type="project" value="UniProtKB-UniRule"/>
</dbReference>
<dbReference type="InterPro" id="IPR017441">
    <property type="entry name" value="Protein_kinase_ATP_BS"/>
</dbReference>